<evidence type="ECO:0000256" key="7">
    <source>
        <dbReference type="ARBA" id="ARBA00038324"/>
    </source>
</evidence>
<keyword evidence="2 8" id="KW-0812">Transmembrane</keyword>
<dbReference type="EMBL" id="CAJFCJ010000009">
    <property type="protein sequence ID" value="CAD5118554.1"/>
    <property type="molecule type" value="Genomic_DNA"/>
</dbReference>
<accession>A0A7I8VQN8</accession>
<dbReference type="SMART" id="SM00014">
    <property type="entry name" value="acidPPc"/>
    <property type="match status" value="1"/>
</dbReference>
<evidence type="ECO:0000313" key="11">
    <source>
        <dbReference type="Proteomes" id="UP000549394"/>
    </source>
</evidence>
<sequence>MTSGTTVLSKSRSVIQYLHDPSLVAYFQELCGIRRYSANGMSKNGTNGKSYENGKNKKQKEKDFVITNKSLDVLFQIGSALGNELFLTFFFSWFFWSVDSFVGRRVCMFWAVYMYIGQATKDFLKYPRPASPPVIRLEKRYELEYGFPSTHAMTGVGLPVAAFIFTYTRYDYYAYIGIIICSLWGLLVGLSRLYLGMHSILDILAGYVYIFLITPIFLPILDILDPYILDYPYTPIVIPSILILIMAFYPKCKEWNSARGDTALVLGIAGGIMIGHWFAREWNLMTRTGYEHQSLKHEITMPSLKVCSIVFIRQVVGLIILVITRFTFKYGSIYGLCKIFGFDWRNVEHRKFGLIEIPYKLITYNAMAINAVILAPSVFELLNIDRSDFRGEL</sequence>
<keyword evidence="6 8" id="KW-0472">Membrane</keyword>
<dbReference type="SUPFAM" id="SSF48317">
    <property type="entry name" value="Acid phosphatase/Vanadium-dependent haloperoxidase"/>
    <property type="match status" value="1"/>
</dbReference>
<dbReference type="Gene3D" id="1.20.144.10">
    <property type="entry name" value="Phosphatidic acid phosphatase type 2/haloperoxidase"/>
    <property type="match status" value="1"/>
</dbReference>
<evidence type="ECO:0000256" key="8">
    <source>
        <dbReference type="SAM" id="Phobius"/>
    </source>
</evidence>
<dbReference type="AlphaFoldDB" id="A0A7I8VQN8"/>
<protein>
    <submittedName>
        <fullName evidence="10">DgyrCDS7242</fullName>
    </submittedName>
</protein>
<evidence type="ECO:0000256" key="3">
    <source>
        <dbReference type="ARBA" id="ARBA00022801"/>
    </source>
</evidence>
<evidence type="ECO:0000259" key="9">
    <source>
        <dbReference type="SMART" id="SM00014"/>
    </source>
</evidence>
<gene>
    <name evidence="10" type="ORF">DGYR_LOCUS6911</name>
</gene>
<dbReference type="InterPro" id="IPR036938">
    <property type="entry name" value="PAP2/HPO_sf"/>
</dbReference>
<dbReference type="OrthoDB" id="301434at2759"/>
<feature type="transmembrane region" description="Helical" evidence="8">
    <location>
        <begin position="299"/>
        <end position="323"/>
    </location>
</feature>
<comment type="caution">
    <text evidence="10">The sequence shown here is derived from an EMBL/GenBank/DDBJ whole genome shotgun (WGS) entry which is preliminary data.</text>
</comment>
<evidence type="ECO:0000256" key="4">
    <source>
        <dbReference type="ARBA" id="ARBA00022824"/>
    </source>
</evidence>
<keyword evidence="5 8" id="KW-1133">Transmembrane helix</keyword>
<feature type="transmembrane region" description="Helical" evidence="8">
    <location>
        <begin position="262"/>
        <end position="279"/>
    </location>
</feature>
<comment type="similarity">
    <text evidence="7">Belongs to the type 2 lipid phosphate phosphatase family.</text>
</comment>
<keyword evidence="4" id="KW-0256">Endoplasmic reticulum</keyword>
<dbReference type="GO" id="GO:0006670">
    <property type="term" value="P:sphingosine metabolic process"/>
    <property type="evidence" value="ECO:0007669"/>
    <property type="project" value="TreeGrafter"/>
</dbReference>
<evidence type="ECO:0000256" key="5">
    <source>
        <dbReference type="ARBA" id="ARBA00022989"/>
    </source>
</evidence>
<feature type="transmembrane region" description="Helical" evidence="8">
    <location>
        <begin position="233"/>
        <end position="250"/>
    </location>
</feature>
<feature type="transmembrane region" description="Helical" evidence="8">
    <location>
        <begin position="73"/>
        <end position="96"/>
    </location>
</feature>
<proteinExistence type="inferred from homology"/>
<dbReference type="GO" id="GO:0042392">
    <property type="term" value="F:sphingosine-1-phosphate phosphatase activity"/>
    <property type="evidence" value="ECO:0007669"/>
    <property type="project" value="TreeGrafter"/>
</dbReference>
<dbReference type="PANTHER" id="PTHR14969">
    <property type="entry name" value="SPHINGOSINE-1-PHOSPHATE PHOSPHOHYDROLASE"/>
    <property type="match status" value="1"/>
</dbReference>
<evidence type="ECO:0000256" key="2">
    <source>
        <dbReference type="ARBA" id="ARBA00022692"/>
    </source>
</evidence>
<feature type="transmembrane region" description="Helical" evidence="8">
    <location>
        <begin position="203"/>
        <end position="221"/>
    </location>
</feature>
<evidence type="ECO:0000256" key="6">
    <source>
        <dbReference type="ARBA" id="ARBA00023136"/>
    </source>
</evidence>
<feature type="transmembrane region" description="Helical" evidence="8">
    <location>
        <begin position="172"/>
        <end position="191"/>
    </location>
</feature>
<dbReference type="PANTHER" id="PTHR14969:SF28">
    <property type="entry name" value="DIHYDROSPHINGOSINE 1-PHOSPHATE PHOSPHATASE LCB3-RELATED"/>
    <property type="match status" value="1"/>
</dbReference>
<evidence type="ECO:0000256" key="1">
    <source>
        <dbReference type="ARBA" id="ARBA00004477"/>
    </source>
</evidence>
<reference evidence="10 11" key="1">
    <citation type="submission" date="2020-08" db="EMBL/GenBank/DDBJ databases">
        <authorList>
            <person name="Hejnol A."/>
        </authorList>
    </citation>
    <scope>NUCLEOTIDE SEQUENCE [LARGE SCALE GENOMIC DNA]</scope>
</reference>
<dbReference type="Pfam" id="PF01569">
    <property type="entry name" value="PAP2"/>
    <property type="match status" value="1"/>
</dbReference>
<keyword evidence="11" id="KW-1185">Reference proteome</keyword>
<dbReference type="CDD" id="cd03388">
    <property type="entry name" value="PAP2_SPPase1"/>
    <property type="match status" value="1"/>
</dbReference>
<organism evidence="10 11">
    <name type="scientific">Dimorphilus gyrociliatus</name>
    <dbReference type="NCBI Taxonomy" id="2664684"/>
    <lineage>
        <taxon>Eukaryota</taxon>
        <taxon>Metazoa</taxon>
        <taxon>Spiralia</taxon>
        <taxon>Lophotrochozoa</taxon>
        <taxon>Annelida</taxon>
        <taxon>Polychaeta</taxon>
        <taxon>Polychaeta incertae sedis</taxon>
        <taxon>Dinophilidae</taxon>
        <taxon>Dimorphilus</taxon>
    </lineage>
</organism>
<evidence type="ECO:0000313" key="10">
    <source>
        <dbReference type="EMBL" id="CAD5118554.1"/>
    </source>
</evidence>
<feature type="domain" description="Phosphatidic acid phosphatase type 2/haloperoxidase" evidence="9">
    <location>
        <begin position="104"/>
        <end position="217"/>
    </location>
</feature>
<name>A0A7I8VQN8_9ANNE</name>
<dbReference type="InterPro" id="IPR000326">
    <property type="entry name" value="PAP2/HPO"/>
</dbReference>
<feature type="transmembrane region" description="Helical" evidence="8">
    <location>
        <begin position="145"/>
        <end position="166"/>
    </location>
</feature>
<keyword evidence="3" id="KW-0378">Hydrolase</keyword>
<comment type="subcellular location">
    <subcellularLocation>
        <location evidence="1">Endoplasmic reticulum membrane</location>
        <topology evidence="1">Multi-pass membrane protein</topology>
    </subcellularLocation>
</comment>
<dbReference type="GO" id="GO:0005789">
    <property type="term" value="C:endoplasmic reticulum membrane"/>
    <property type="evidence" value="ECO:0007669"/>
    <property type="project" value="UniProtKB-SubCell"/>
</dbReference>
<dbReference type="Proteomes" id="UP000549394">
    <property type="component" value="Unassembled WGS sequence"/>
</dbReference>